<feature type="region of interest" description="Disordered" evidence="1">
    <location>
        <begin position="205"/>
        <end position="244"/>
    </location>
</feature>
<dbReference type="InterPro" id="IPR052806">
    <property type="entry name" value="Fasciclin-like_AGP"/>
</dbReference>
<feature type="domain" description="FAS1" evidence="2">
    <location>
        <begin position="99"/>
        <end position="197"/>
    </location>
</feature>
<dbReference type="OrthoDB" id="1934418at2759"/>
<sequence>MILRAGIVACMRSFFTAGVSMERQRINYLLCNLRALLIPCLIIILTNGSLSAQTCSGPDTTLSKIEVHELLGDLNYRKFCVAASALANTPRATFYRNSTLLVPSDEALMFAFKYFSDYRPDLALHTLAEELSYDDLRRMPNGTWIPSKLPNFGVHVTENQGDVYTLNEVPVVAPNICPNLVQRGLTCHGIDGVLDPLSPFSRMSGENLAPISPPDAALPPSALSPLANSPTPSPDASSPGISPDLPLFPLPPPFPLPRPPPHNIVAPSLDPSSSLANLNSSSFKSPFGIATSILGPASQPPSPNSAMHTVQMSSGLLILAIYICTLGYF</sequence>
<dbReference type="SMART" id="SM00554">
    <property type="entry name" value="FAS1"/>
    <property type="match status" value="1"/>
</dbReference>
<dbReference type="InterPro" id="IPR036378">
    <property type="entry name" value="FAS1_dom_sf"/>
</dbReference>
<dbReference type="PANTHER" id="PTHR33985:SF29">
    <property type="entry name" value="FAS1 DOMAIN-CONTAINING PROTEIN"/>
    <property type="match status" value="1"/>
</dbReference>
<dbReference type="OMA" id="ICTGNGS"/>
<dbReference type="PANTHER" id="PTHR33985">
    <property type="entry name" value="OS02G0491300 PROTEIN-RELATED"/>
    <property type="match status" value="1"/>
</dbReference>
<dbReference type="InterPro" id="IPR000782">
    <property type="entry name" value="FAS1_domain"/>
</dbReference>
<dbReference type="EMBL" id="CM035428">
    <property type="protein sequence ID" value="KAH7302028.1"/>
    <property type="molecule type" value="Genomic_DNA"/>
</dbReference>
<evidence type="ECO:0000259" key="2">
    <source>
        <dbReference type="SMART" id="SM00554"/>
    </source>
</evidence>
<evidence type="ECO:0000256" key="1">
    <source>
        <dbReference type="SAM" id="MobiDB-lite"/>
    </source>
</evidence>
<dbReference type="SUPFAM" id="SSF82153">
    <property type="entry name" value="FAS1 domain"/>
    <property type="match status" value="1"/>
</dbReference>
<accession>A0A8T2S2W8</accession>
<comment type="caution">
    <text evidence="3">The sequence shown here is derived from an EMBL/GenBank/DDBJ whole genome shotgun (WGS) entry which is preliminary data.</text>
</comment>
<keyword evidence="4" id="KW-1185">Reference proteome</keyword>
<dbReference type="Proteomes" id="UP000825935">
    <property type="component" value="Chromosome 23"/>
</dbReference>
<proteinExistence type="predicted"/>
<protein>
    <recommendedName>
        <fullName evidence="2">FAS1 domain-containing protein</fullName>
    </recommendedName>
</protein>
<feature type="compositionally biased region" description="Low complexity" evidence="1">
    <location>
        <begin position="218"/>
        <end position="230"/>
    </location>
</feature>
<evidence type="ECO:0000313" key="3">
    <source>
        <dbReference type="EMBL" id="KAH7302028.1"/>
    </source>
</evidence>
<dbReference type="AlphaFoldDB" id="A0A8T2S2W8"/>
<evidence type="ECO:0000313" key="4">
    <source>
        <dbReference type="Proteomes" id="UP000825935"/>
    </source>
</evidence>
<organism evidence="3 4">
    <name type="scientific">Ceratopteris richardii</name>
    <name type="common">Triangle waterfern</name>
    <dbReference type="NCBI Taxonomy" id="49495"/>
    <lineage>
        <taxon>Eukaryota</taxon>
        <taxon>Viridiplantae</taxon>
        <taxon>Streptophyta</taxon>
        <taxon>Embryophyta</taxon>
        <taxon>Tracheophyta</taxon>
        <taxon>Polypodiopsida</taxon>
        <taxon>Polypodiidae</taxon>
        <taxon>Polypodiales</taxon>
        <taxon>Pteridineae</taxon>
        <taxon>Pteridaceae</taxon>
        <taxon>Parkerioideae</taxon>
        <taxon>Ceratopteris</taxon>
    </lineage>
</organism>
<reference evidence="3 4" key="1">
    <citation type="submission" date="2021-08" db="EMBL/GenBank/DDBJ databases">
        <title>WGS assembly of Ceratopteris richardii.</title>
        <authorList>
            <person name="Marchant D.B."/>
            <person name="Chen G."/>
            <person name="Jenkins J."/>
            <person name="Shu S."/>
            <person name="Leebens-Mack J."/>
            <person name="Grimwood J."/>
            <person name="Schmutz J."/>
            <person name="Soltis P."/>
            <person name="Soltis D."/>
            <person name="Chen Z.-H."/>
        </authorList>
    </citation>
    <scope>NUCLEOTIDE SEQUENCE [LARGE SCALE GENOMIC DNA]</scope>
    <source>
        <strain evidence="3">Whitten #5841</strain>
        <tissue evidence="3">Leaf</tissue>
    </source>
</reference>
<name>A0A8T2S2W8_CERRI</name>
<gene>
    <name evidence="3" type="ORF">KP509_23G053000</name>
</gene>